<reference evidence="2 3" key="1">
    <citation type="submission" date="2024-05" db="EMBL/GenBank/DDBJ databases">
        <authorList>
            <person name="Wallberg A."/>
        </authorList>
    </citation>
    <scope>NUCLEOTIDE SEQUENCE [LARGE SCALE GENOMIC DNA]</scope>
</reference>
<evidence type="ECO:0000313" key="3">
    <source>
        <dbReference type="Proteomes" id="UP001497623"/>
    </source>
</evidence>
<dbReference type="CDD" id="cd06263">
    <property type="entry name" value="MAM"/>
    <property type="match status" value="1"/>
</dbReference>
<feature type="non-terminal residue" evidence="2">
    <location>
        <position position="140"/>
    </location>
</feature>
<dbReference type="SUPFAM" id="SSF49899">
    <property type="entry name" value="Concanavalin A-like lectins/glucanases"/>
    <property type="match status" value="1"/>
</dbReference>
<dbReference type="InterPro" id="IPR051560">
    <property type="entry name" value="MAM_domain-containing"/>
</dbReference>
<dbReference type="PROSITE" id="PS50060">
    <property type="entry name" value="MAM_2"/>
    <property type="match status" value="1"/>
</dbReference>
<dbReference type="EMBL" id="CAXKWB010006512">
    <property type="protein sequence ID" value="CAL4083120.1"/>
    <property type="molecule type" value="Genomic_DNA"/>
</dbReference>
<evidence type="ECO:0000259" key="1">
    <source>
        <dbReference type="PROSITE" id="PS50060"/>
    </source>
</evidence>
<dbReference type="InterPro" id="IPR013320">
    <property type="entry name" value="ConA-like_dom_sf"/>
</dbReference>
<dbReference type="InterPro" id="IPR000998">
    <property type="entry name" value="MAM_dom"/>
</dbReference>
<sequence length="140" mass="15431">GECNFDNNHWCGWIQDPALPARWDITLDKDHTVAGGGGSLELPTYIYSEGESGAIISPPLTPEYSINACLQFFYQMDGDDIGTLTISIKPKGMDAIPVWSVFGQQGSGWHMGRAELFGKTYDYFHIVLLGTLSINKIESI</sequence>
<gene>
    <name evidence="2" type="ORF">MNOR_LOCUS12086</name>
</gene>
<dbReference type="AlphaFoldDB" id="A0AAV2QI89"/>
<dbReference type="PANTHER" id="PTHR23282">
    <property type="entry name" value="APICAL ENDOSOMAL GLYCOPROTEIN PRECURSOR"/>
    <property type="match status" value="1"/>
</dbReference>
<dbReference type="Pfam" id="PF00629">
    <property type="entry name" value="MAM"/>
    <property type="match status" value="1"/>
</dbReference>
<organism evidence="2 3">
    <name type="scientific">Meganyctiphanes norvegica</name>
    <name type="common">Northern krill</name>
    <name type="synonym">Thysanopoda norvegica</name>
    <dbReference type="NCBI Taxonomy" id="48144"/>
    <lineage>
        <taxon>Eukaryota</taxon>
        <taxon>Metazoa</taxon>
        <taxon>Ecdysozoa</taxon>
        <taxon>Arthropoda</taxon>
        <taxon>Crustacea</taxon>
        <taxon>Multicrustacea</taxon>
        <taxon>Malacostraca</taxon>
        <taxon>Eumalacostraca</taxon>
        <taxon>Eucarida</taxon>
        <taxon>Euphausiacea</taxon>
        <taxon>Euphausiidae</taxon>
        <taxon>Meganyctiphanes</taxon>
    </lineage>
</organism>
<name>A0AAV2QI89_MEGNR</name>
<comment type="caution">
    <text evidence="2">The sequence shown here is derived from an EMBL/GenBank/DDBJ whole genome shotgun (WGS) entry which is preliminary data.</text>
</comment>
<feature type="domain" description="MAM" evidence="1">
    <location>
        <begin position="1"/>
        <end position="140"/>
    </location>
</feature>
<dbReference type="GO" id="GO:0016020">
    <property type="term" value="C:membrane"/>
    <property type="evidence" value="ECO:0007669"/>
    <property type="project" value="InterPro"/>
</dbReference>
<dbReference type="PANTHER" id="PTHR23282:SF101">
    <property type="entry name" value="MAM DOMAIN-CONTAINING PROTEIN"/>
    <property type="match status" value="1"/>
</dbReference>
<feature type="non-terminal residue" evidence="2">
    <location>
        <position position="1"/>
    </location>
</feature>
<accession>A0AAV2QI89</accession>
<proteinExistence type="predicted"/>
<protein>
    <recommendedName>
        <fullName evidence="1">MAM domain-containing protein</fullName>
    </recommendedName>
</protein>
<dbReference type="SMART" id="SM00137">
    <property type="entry name" value="MAM"/>
    <property type="match status" value="1"/>
</dbReference>
<evidence type="ECO:0000313" key="2">
    <source>
        <dbReference type="EMBL" id="CAL4083120.1"/>
    </source>
</evidence>
<keyword evidence="3" id="KW-1185">Reference proteome</keyword>
<dbReference type="Gene3D" id="2.60.120.200">
    <property type="match status" value="1"/>
</dbReference>
<dbReference type="Proteomes" id="UP001497623">
    <property type="component" value="Unassembled WGS sequence"/>
</dbReference>